<gene>
    <name evidence="1" type="ORF">BaRGS_00003471</name>
</gene>
<name>A0ABD0M040_9CAEN</name>
<sequence>MLDVRARHSLSFIQASPADPCPLARIYDQVIVLHPRTDLSTINNPLTAKGGSGHSLYLLIQSKYLTLKHALDSGATRGWSKNVLQKLRESAASSSLSYGDCPKKTICQFSKPLLALLLPTVSN</sequence>
<reference evidence="1 2" key="1">
    <citation type="journal article" date="2023" name="Sci. Data">
        <title>Genome assembly of the Korean intertidal mud-creeper Batillaria attramentaria.</title>
        <authorList>
            <person name="Patra A.K."/>
            <person name="Ho P.T."/>
            <person name="Jun S."/>
            <person name="Lee S.J."/>
            <person name="Kim Y."/>
            <person name="Won Y.J."/>
        </authorList>
    </citation>
    <scope>NUCLEOTIDE SEQUENCE [LARGE SCALE GENOMIC DNA]</scope>
    <source>
        <strain evidence="1">Wonlab-2016</strain>
    </source>
</reference>
<evidence type="ECO:0000313" key="2">
    <source>
        <dbReference type="Proteomes" id="UP001519460"/>
    </source>
</evidence>
<dbReference type="Proteomes" id="UP001519460">
    <property type="component" value="Unassembled WGS sequence"/>
</dbReference>
<evidence type="ECO:0000313" key="1">
    <source>
        <dbReference type="EMBL" id="KAK7505309.1"/>
    </source>
</evidence>
<dbReference type="AlphaFoldDB" id="A0ABD0M040"/>
<accession>A0ABD0M040</accession>
<keyword evidence="2" id="KW-1185">Reference proteome</keyword>
<dbReference type="EMBL" id="JACVVK020000011">
    <property type="protein sequence ID" value="KAK7505309.1"/>
    <property type="molecule type" value="Genomic_DNA"/>
</dbReference>
<organism evidence="1 2">
    <name type="scientific">Batillaria attramentaria</name>
    <dbReference type="NCBI Taxonomy" id="370345"/>
    <lineage>
        <taxon>Eukaryota</taxon>
        <taxon>Metazoa</taxon>
        <taxon>Spiralia</taxon>
        <taxon>Lophotrochozoa</taxon>
        <taxon>Mollusca</taxon>
        <taxon>Gastropoda</taxon>
        <taxon>Caenogastropoda</taxon>
        <taxon>Sorbeoconcha</taxon>
        <taxon>Cerithioidea</taxon>
        <taxon>Batillariidae</taxon>
        <taxon>Batillaria</taxon>
    </lineage>
</organism>
<proteinExistence type="predicted"/>
<protein>
    <submittedName>
        <fullName evidence="1">Uncharacterized protein</fullName>
    </submittedName>
</protein>
<comment type="caution">
    <text evidence="1">The sequence shown here is derived from an EMBL/GenBank/DDBJ whole genome shotgun (WGS) entry which is preliminary data.</text>
</comment>